<dbReference type="Proteomes" id="UP001220324">
    <property type="component" value="Unassembled WGS sequence"/>
</dbReference>
<gene>
    <name evidence="3" type="ORF">N7494_001058</name>
</gene>
<name>A0AAD6D839_9EURO</name>
<dbReference type="SUPFAM" id="SSF51197">
    <property type="entry name" value="Clavaminate synthase-like"/>
    <property type="match status" value="1"/>
</dbReference>
<evidence type="ECO:0000313" key="3">
    <source>
        <dbReference type="EMBL" id="KAJ5557143.1"/>
    </source>
</evidence>
<keyword evidence="1" id="KW-0560">Oxidoreductase</keyword>
<dbReference type="AlphaFoldDB" id="A0AAD6D839"/>
<accession>A0AAD6D839</accession>
<evidence type="ECO:0000259" key="2">
    <source>
        <dbReference type="Pfam" id="PF02668"/>
    </source>
</evidence>
<evidence type="ECO:0000256" key="1">
    <source>
        <dbReference type="ARBA" id="ARBA00023002"/>
    </source>
</evidence>
<keyword evidence="4" id="KW-1185">Reference proteome</keyword>
<feature type="domain" description="TauD/TfdA-like" evidence="2">
    <location>
        <begin position="32"/>
        <end position="274"/>
    </location>
</feature>
<comment type="caution">
    <text evidence="3">The sequence shown here is derived from an EMBL/GenBank/DDBJ whole genome shotgun (WGS) entry which is preliminary data.</text>
</comment>
<proteinExistence type="predicted"/>
<evidence type="ECO:0000313" key="4">
    <source>
        <dbReference type="Proteomes" id="UP001220324"/>
    </source>
</evidence>
<dbReference type="EMBL" id="JAQIZZ010000001">
    <property type="protein sequence ID" value="KAJ5557143.1"/>
    <property type="molecule type" value="Genomic_DNA"/>
</dbReference>
<organism evidence="3 4">
    <name type="scientific">Penicillium frequentans</name>
    <dbReference type="NCBI Taxonomy" id="3151616"/>
    <lineage>
        <taxon>Eukaryota</taxon>
        <taxon>Fungi</taxon>
        <taxon>Dikarya</taxon>
        <taxon>Ascomycota</taxon>
        <taxon>Pezizomycotina</taxon>
        <taxon>Eurotiomycetes</taxon>
        <taxon>Eurotiomycetidae</taxon>
        <taxon>Eurotiales</taxon>
        <taxon>Aspergillaceae</taxon>
        <taxon>Penicillium</taxon>
    </lineage>
</organism>
<sequence>MKRFIANLSSFARLSPLVPTLKVGNLSFANEPRHVGQVAQALRESGILKISLQFTDDTSQYLHNILLSLHKHHGHGLPITHSASHGWFWDVRPNPITFQSQNYQARSETMQEFPWHTDCSYEESPPRFFALQVLQPDRCGGGTLSVMNVERLSHLLSATATAALIKPHFRIAIPPEFIKKDNQCHIIGNLMAASKPGRPAMVRFREDIVTPLNHNAAAGLAELRQCLRILDRRENALHLTPEHLPRGSILIMDNSQWMHARNAVQDPDRHLRRVRWDARPFPGPCP</sequence>
<protein>
    <recommendedName>
        <fullName evidence="2">TauD/TfdA-like domain-containing protein</fullName>
    </recommendedName>
</protein>
<dbReference type="Pfam" id="PF02668">
    <property type="entry name" value="TauD"/>
    <property type="match status" value="1"/>
</dbReference>
<dbReference type="InterPro" id="IPR003819">
    <property type="entry name" value="TauD/TfdA-like"/>
</dbReference>
<dbReference type="GO" id="GO:0016491">
    <property type="term" value="F:oxidoreductase activity"/>
    <property type="evidence" value="ECO:0007669"/>
    <property type="project" value="UniProtKB-KW"/>
</dbReference>
<dbReference type="Gene3D" id="3.60.130.10">
    <property type="entry name" value="Clavaminate synthase-like"/>
    <property type="match status" value="1"/>
</dbReference>
<dbReference type="InterPro" id="IPR042098">
    <property type="entry name" value="TauD-like_sf"/>
</dbReference>
<reference evidence="3 4" key="1">
    <citation type="journal article" date="2023" name="IMA Fungus">
        <title>Comparative genomic study of the Penicillium genus elucidates a diverse pangenome and 15 lateral gene transfer events.</title>
        <authorList>
            <person name="Petersen C."/>
            <person name="Sorensen T."/>
            <person name="Nielsen M.R."/>
            <person name="Sondergaard T.E."/>
            <person name="Sorensen J.L."/>
            <person name="Fitzpatrick D.A."/>
            <person name="Frisvad J.C."/>
            <person name="Nielsen K.L."/>
        </authorList>
    </citation>
    <scope>NUCLEOTIDE SEQUENCE [LARGE SCALE GENOMIC DNA]</scope>
    <source>
        <strain evidence="3 4">IBT 35679</strain>
    </source>
</reference>